<keyword evidence="6 12" id="KW-0732">Signal</keyword>
<evidence type="ECO:0000313" key="15">
    <source>
        <dbReference type="Proteomes" id="UP001218188"/>
    </source>
</evidence>
<dbReference type="InterPro" id="IPR013783">
    <property type="entry name" value="Ig-like_fold"/>
</dbReference>
<evidence type="ECO:0000256" key="10">
    <source>
        <dbReference type="ARBA" id="ARBA00024574"/>
    </source>
</evidence>
<dbReference type="InterPro" id="IPR026891">
    <property type="entry name" value="Fn3-like"/>
</dbReference>
<evidence type="ECO:0000256" key="12">
    <source>
        <dbReference type="SAM" id="SignalP"/>
    </source>
</evidence>
<dbReference type="GO" id="GO:0046556">
    <property type="term" value="F:alpha-L-arabinofuranosidase activity"/>
    <property type="evidence" value="ECO:0007669"/>
    <property type="project" value="TreeGrafter"/>
</dbReference>
<dbReference type="GO" id="GO:0005576">
    <property type="term" value="C:extracellular region"/>
    <property type="evidence" value="ECO:0007669"/>
    <property type="project" value="UniProtKB-SubCell"/>
</dbReference>
<dbReference type="SUPFAM" id="SSF51445">
    <property type="entry name" value="(Trans)glycosidases"/>
    <property type="match status" value="1"/>
</dbReference>
<dbReference type="InterPro" id="IPR044993">
    <property type="entry name" value="BXL"/>
</dbReference>
<dbReference type="InterPro" id="IPR002772">
    <property type="entry name" value="Glyco_hydro_3_C"/>
</dbReference>
<evidence type="ECO:0000256" key="5">
    <source>
        <dbReference type="ARBA" id="ARBA00022651"/>
    </source>
</evidence>
<keyword evidence="8" id="KW-0325">Glycoprotein</keyword>
<dbReference type="InterPro" id="IPR036881">
    <property type="entry name" value="Glyco_hydro_3_C_sf"/>
</dbReference>
<evidence type="ECO:0000259" key="13">
    <source>
        <dbReference type="SMART" id="SM01217"/>
    </source>
</evidence>
<evidence type="ECO:0000256" key="2">
    <source>
        <dbReference type="ARBA" id="ARBA00004851"/>
    </source>
</evidence>
<dbReference type="Gene3D" id="3.20.20.300">
    <property type="entry name" value="Glycoside hydrolase, family 3, N-terminal domain"/>
    <property type="match status" value="1"/>
</dbReference>
<evidence type="ECO:0000256" key="8">
    <source>
        <dbReference type="ARBA" id="ARBA00023180"/>
    </source>
</evidence>
<gene>
    <name evidence="14" type="ORF">C8F04DRAFT_681730</name>
</gene>
<proteinExistence type="inferred from homology"/>
<reference evidence="14" key="1">
    <citation type="submission" date="2023-03" db="EMBL/GenBank/DDBJ databases">
        <title>Massive genome expansion in bonnet fungi (Mycena s.s.) driven by repeated elements and novel gene families across ecological guilds.</title>
        <authorList>
            <consortium name="Lawrence Berkeley National Laboratory"/>
            <person name="Harder C.B."/>
            <person name="Miyauchi S."/>
            <person name="Viragh M."/>
            <person name="Kuo A."/>
            <person name="Thoen E."/>
            <person name="Andreopoulos B."/>
            <person name="Lu D."/>
            <person name="Skrede I."/>
            <person name="Drula E."/>
            <person name="Henrissat B."/>
            <person name="Morin E."/>
            <person name="Kohler A."/>
            <person name="Barry K."/>
            <person name="LaButti K."/>
            <person name="Morin E."/>
            <person name="Salamov A."/>
            <person name="Lipzen A."/>
            <person name="Mereny Z."/>
            <person name="Hegedus B."/>
            <person name="Baldrian P."/>
            <person name="Stursova M."/>
            <person name="Weitz H."/>
            <person name="Taylor A."/>
            <person name="Grigoriev I.V."/>
            <person name="Nagy L.G."/>
            <person name="Martin F."/>
            <person name="Kauserud H."/>
        </authorList>
    </citation>
    <scope>NUCLEOTIDE SEQUENCE</scope>
    <source>
        <strain evidence="14">CBHHK200</strain>
    </source>
</reference>
<evidence type="ECO:0000256" key="11">
    <source>
        <dbReference type="ARBA" id="ARBA00026107"/>
    </source>
</evidence>
<accession>A0AAD6X999</accession>
<dbReference type="EMBL" id="JARJCM010000008">
    <property type="protein sequence ID" value="KAJ7043883.1"/>
    <property type="molecule type" value="Genomic_DNA"/>
</dbReference>
<dbReference type="GO" id="GO:0031222">
    <property type="term" value="P:arabinan catabolic process"/>
    <property type="evidence" value="ECO:0007669"/>
    <property type="project" value="TreeGrafter"/>
</dbReference>
<keyword evidence="4" id="KW-0964">Secreted</keyword>
<dbReference type="FunFam" id="3.40.50.1700:FF:000007">
    <property type="entry name" value="Exo-1,4-beta-xylosidase xlnD"/>
    <property type="match status" value="1"/>
</dbReference>
<comment type="pathway">
    <text evidence="2">Glycan degradation; xylan degradation.</text>
</comment>
<dbReference type="SUPFAM" id="SSF52279">
    <property type="entry name" value="Beta-D-glucan exohydrolase, C-terminal domain"/>
    <property type="match status" value="1"/>
</dbReference>
<feature type="domain" description="Fibronectin type III-like" evidence="13">
    <location>
        <begin position="666"/>
        <end position="736"/>
    </location>
</feature>
<keyword evidence="5" id="KW-0858">Xylan degradation</keyword>
<dbReference type="SMART" id="SM01217">
    <property type="entry name" value="Fn3_like"/>
    <property type="match status" value="1"/>
</dbReference>
<comment type="caution">
    <text evidence="14">The sequence shown here is derived from an EMBL/GenBank/DDBJ whole genome shotgun (WGS) entry which is preliminary data.</text>
</comment>
<evidence type="ECO:0000256" key="1">
    <source>
        <dbReference type="ARBA" id="ARBA00004613"/>
    </source>
</evidence>
<evidence type="ECO:0000256" key="3">
    <source>
        <dbReference type="ARBA" id="ARBA00005336"/>
    </source>
</evidence>
<evidence type="ECO:0000313" key="14">
    <source>
        <dbReference type="EMBL" id="KAJ7043883.1"/>
    </source>
</evidence>
<dbReference type="Gene3D" id="2.60.40.10">
    <property type="entry name" value="Immunoglobulins"/>
    <property type="match status" value="1"/>
</dbReference>
<keyword evidence="5" id="KW-0119">Carbohydrate metabolism</keyword>
<protein>
    <recommendedName>
        <fullName evidence="11">xylan 1,4-beta-xylosidase</fullName>
        <ecNumber evidence="11">3.2.1.37</ecNumber>
    </recommendedName>
</protein>
<evidence type="ECO:0000256" key="7">
    <source>
        <dbReference type="ARBA" id="ARBA00022801"/>
    </source>
</evidence>
<dbReference type="InterPro" id="IPR017853">
    <property type="entry name" value="GH"/>
</dbReference>
<dbReference type="Pfam" id="PF01915">
    <property type="entry name" value="Glyco_hydro_3_C"/>
    <property type="match status" value="1"/>
</dbReference>
<dbReference type="GO" id="GO:0045493">
    <property type="term" value="P:xylan catabolic process"/>
    <property type="evidence" value="ECO:0007669"/>
    <property type="project" value="UniProtKB-KW"/>
</dbReference>
<feature type="signal peptide" evidence="12">
    <location>
        <begin position="1"/>
        <end position="19"/>
    </location>
</feature>
<dbReference type="GO" id="GO:0009044">
    <property type="term" value="F:xylan 1,4-beta-xylosidase activity"/>
    <property type="evidence" value="ECO:0007669"/>
    <property type="project" value="UniProtKB-EC"/>
</dbReference>
<dbReference type="Pfam" id="PF00933">
    <property type="entry name" value="Glyco_hydro_3"/>
    <property type="match status" value="1"/>
</dbReference>
<comment type="subcellular location">
    <subcellularLocation>
        <location evidence="1">Secreted</location>
    </subcellularLocation>
</comment>
<evidence type="ECO:0000256" key="4">
    <source>
        <dbReference type="ARBA" id="ARBA00022525"/>
    </source>
</evidence>
<dbReference type="Gene3D" id="3.40.50.1700">
    <property type="entry name" value="Glycoside hydrolase family 3 C-terminal domain"/>
    <property type="match status" value="1"/>
</dbReference>
<dbReference type="AlphaFoldDB" id="A0AAD6X999"/>
<comment type="catalytic activity">
    <reaction evidence="10">
        <text>Hydrolysis of (1-&gt;4)-beta-D-xylans, to remove successive D-xylose residues from the non-reducing termini.</text>
        <dbReference type="EC" id="3.2.1.37"/>
    </reaction>
</comment>
<name>A0AAD6X999_9AGAR</name>
<keyword evidence="7" id="KW-0378">Hydrolase</keyword>
<dbReference type="InterPro" id="IPR001764">
    <property type="entry name" value="Glyco_hydro_3_N"/>
</dbReference>
<keyword evidence="15" id="KW-1185">Reference proteome</keyword>
<dbReference type="Proteomes" id="UP001218188">
    <property type="component" value="Unassembled WGS sequence"/>
</dbReference>
<dbReference type="PANTHER" id="PTHR42721:SF3">
    <property type="entry name" value="BETA-D-XYLOSIDASE 5-RELATED"/>
    <property type="match status" value="1"/>
</dbReference>
<sequence length="758" mass="79804">MLATFVIAAALACAPQVHAYAFPDCVNGPLANTTVCNTSASPTTRAKALIAMFTTSELISNTDNGSPGVARLGLPAYNWWSEALHGVAESPGVSFAPSGDFSFATSFPGPILMGAAFDDEMIKAVATVISTEARAFNNVGRAGLDYFTPNINAFRDPRWGRGQETPGEDPFHISQYVFNLIDGLQGGIDPPLFKIVADCKHFAGYDLENWMGNDRTSFNAIISQQDLSEFYLPAFQSCVRDAKVGSVMCSYNAVNGVPSCADTFLLQTILRDFWGFDEDRWVTSDCDAISNFIDHGFSPDLPHAAASGINAGTDIDCGGTYGGNLAAAVSMGLVNVSSIATAVTRQYTSLVRLGYFDPPASQPFRQLTFSDVNTPNAQQLAYEIAVEGIVLLKNDGTLPLSKSIKKLAFIGPWANATTQMQGNYQGIAPFLISPFAASKEAGFTSTLTLGTGINSADTTGFAAAIAAAKAADAIVYAGGIDETIEAEGMDRDTIVWPGNQLNLIGQLAALGKPLVVLQFGGGQVDDSALKSNSTVNAILWGGYPGQSGGKAVMDILTGKVSPAGRLPTTQYPADYVNEVPMTDMTLRPSSTNPGRTYKWFTGTPIFEFGTGLSFTTFSLAFTGSPKASYNIQTLVAAGASAAHLDLAPFATFSVSVHNTGKVASDFVSLLFVNTTAGPSPFPKKELVSYVRTKNVGAGQTATAKLPVTLGAIARVGDDGSASLYPGDYTLLLDVPTAVTFHFSLTGTQAQITNWPAAS</sequence>
<evidence type="ECO:0000256" key="9">
    <source>
        <dbReference type="ARBA" id="ARBA00023295"/>
    </source>
</evidence>
<comment type="similarity">
    <text evidence="3">Belongs to the glycosyl hydrolase 3 family.</text>
</comment>
<dbReference type="EC" id="3.2.1.37" evidence="11"/>
<keyword evidence="5" id="KW-0624">Polysaccharide degradation</keyword>
<dbReference type="InterPro" id="IPR036962">
    <property type="entry name" value="Glyco_hydro_3_N_sf"/>
</dbReference>
<feature type="chain" id="PRO_5042179559" description="xylan 1,4-beta-xylosidase" evidence="12">
    <location>
        <begin position="20"/>
        <end position="758"/>
    </location>
</feature>
<organism evidence="14 15">
    <name type="scientific">Mycena alexandri</name>
    <dbReference type="NCBI Taxonomy" id="1745969"/>
    <lineage>
        <taxon>Eukaryota</taxon>
        <taxon>Fungi</taxon>
        <taxon>Dikarya</taxon>
        <taxon>Basidiomycota</taxon>
        <taxon>Agaricomycotina</taxon>
        <taxon>Agaricomycetes</taxon>
        <taxon>Agaricomycetidae</taxon>
        <taxon>Agaricales</taxon>
        <taxon>Marasmiineae</taxon>
        <taxon>Mycenaceae</taxon>
        <taxon>Mycena</taxon>
    </lineage>
</organism>
<keyword evidence="9" id="KW-0326">Glycosidase</keyword>
<dbReference type="PANTHER" id="PTHR42721">
    <property type="entry name" value="SUGAR HYDROLASE-RELATED"/>
    <property type="match status" value="1"/>
</dbReference>
<evidence type="ECO:0000256" key="6">
    <source>
        <dbReference type="ARBA" id="ARBA00022729"/>
    </source>
</evidence>